<organism evidence="1 2">
    <name type="scientific">Vibrio nigripulchritudo</name>
    <dbReference type="NCBI Taxonomy" id="28173"/>
    <lineage>
        <taxon>Bacteria</taxon>
        <taxon>Pseudomonadati</taxon>
        <taxon>Pseudomonadota</taxon>
        <taxon>Gammaproteobacteria</taxon>
        <taxon>Vibrionales</taxon>
        <taxon>Vibrionaceae</taxon>
        <taxon>Vibrio</taxon>
    </lineage>
</organism>
<evidence type="ECO:0000313" key="2">
    <source>
        <dbReference type="Proteomes" id="UP000016895"/>
    </source>
</evidence>
<proteinExistence type="predicted"/>
<protein>
    <submittedName>
        <fullName evidence="1">Uncharacterized protein</fullName>
    </submittedName>
</protein>
<dbReference type="Proteomes" id="UP000016895">
    <property type="component" value="Chromosome 2"/>
</dbReference>
<dbReference type="AlphaFoldDB" id="U4K8P6"/>
<accession>U4K8P6</accession>
<sequence>MYLKYLFVKIIRTGKNHMNNMDENIAAPIAVIKNSLWVFDQLKITPNKKNKIKENFKTSNIRIKT</sequence>
<dbReference type="EMBL" id="FO203527">
    <property type="protein sequence ID" value="CCO61727.1"/>
    <property type="molecule type" value="Genomic_DNA"/>
</dbReference>
<dbReference type="KEGG" id="vni:VIBNI_B2018"/>
<gene>
    <name evidence="1" type="ORF">VIBNI_B2018</name>
</gene>
<evidence type="ECO:0000313" key="1">
    <source>
        <dbReference type="EMBL" id="CCO61727.1"/>
    </source>
</evidence>
<keyword evidence="2" id="KW-1185">Reference proteome</keyword>
<name>U4K8P6_9VIBR</name>
<reference evidence="1 2" key="1">
    <citation type="journal article" date="2013" name="ISME J.">
        <title>Comparative genomics of pathogenic lineages of Vibrio nigripulchritudo identifies virulence-associated traits.</title>
        <authorList>
            <person name="Goudenege D."/>
            <person name="Labreuche Y."/>
            <person name="Krin E."/>
            <person name="Ansquer D."/>
            <person name="Mangenot S."/>
            <person name="Calteau A."/>
            <person name="Medigue C."/>
            <person name="Mazel D."/>
            <person name="Polz M.F."/>
            <person name="Le Roux F."/>
        </authorList>
    </citation>
    <scope>NUCLEOTIDE SEQUENCE [LARGE SCALE GENOMIC DNA]</scope>
    <source>
        <strain evidence="2">SnF1</strain>
    </source>
</reference>
<dbReference type="PATRIC" id="fig|1260221.3.peg.5576"/>